<dbReference type="InterPro" id="IPR036390">
    <property type="entry name" value="WH_DNA-bd_sf"/>
</dbReference>
<feature type="non-terminal residue" evidence="5">
    <location>
        <position position="215"/>
    </location>
</feature>
<dbReference type="AlphaFoldDB" id="A0A851REI9"/>
<gene>
    <name evidence="5" type="primary">Hist1h1b</name>
    <name evidence="5" type="ORF">CERCOR_R06563</name>
</gene>
<comment type="similarity">
    <text evidence="2">Belongs to the histone H1/H5 family.</text>
</comment>
<dbReference type="Gene3D" id="1.10.10.10">
    <property type="entry name" value="Winged helix-like DNA-binding domain superfamily/Winged helix DNA-binding domain"/>
    <property type="match status" value="1"/>
</dbReference>
<evidence type="ECO:0000256" key="3">
    <source>
        <dbReference type="SAM" id="MobiDB-lite"/>
    </source>
</evidence>
<dbReference type="InterPro" id="IPR036388">
    <property type="entry name" value="WH-like_DNA-bd_sf"/>
</dbReference>
<dbReference type="GO" id="GO:0006334">
    <property type="term" value="P:nucleosome assembly"/>
    <property type="evidence" value="ECO:0007669"/>
    <property type="project" value="InterPro"/>
</dbReference>
<feature type="non-terminal residue" evidence="5">
    <location>
        <position position="1"/>
    </location>
</feature>
<proteinExistence type="inferred from homology"/>
<keyword evidence="1 2" id="KW-0238">DNA-binding</keyword>
<dbReference type="SMART" id="SM00526">
    <property type="entry name" value="H15"/>
    <property type="match status" value="1"/>
</dbReference>
<dbReference type="SUPFAM" id="SSF46785">
    <property type="entry name" value="Winged helix' DNA-binding domain"/>
    <property type="match status" value="1"/>
</dbReference>
<feature type="region of interest" description="Disordered" evidence="3">
    <location>
        <begin position="99"/>
        <end position="215"/>
    </location>
</feature>
<comment type="caution">
    <text evidence="5">The sequence shown here is derived from an EMBL/GenBank/DDBJ whole genome shotgun (WGS) entry which is preliminary data.</text>
</comment>
<dbReference type="GO" id="GO:0000786">
    <property type="term" value="C:nucleosome"/>
    <property type="evidence" value="ECO:0007669"/>
    <property type="project" value="InterPro"/>
</dbReference>
<organism evidence="5 6">
    <name type="scientific">Tychaedon coryphoeus</name>
    <name type="common">Karoo scrub-robin</name>
    <name type="synonym">Erythropygia coryphaeus</name>
    <dbReference type="NCBI Taxonomy" id="614051"/>
    <lineage>
        <taxon>Eukaryota</taxon>
        <taxon>Metazoa</taxon>
        <taxon>Chordata</taxon>
        <taxon>Craniata</taxon>
        <taxon>Vertebrata</taxon>
        <taxon>Euteleostomi</taxon>
        <taxon>Archelosauria</taxon>
        <taxon>Archosauria</taxon>
        <taxon>Dinosauria</taxon>
        <taxon>Saurischia</taxon>
        <taxon>Theropoda</taxon>
        <taxon>Coelurosauria</taxon>
        <taxon>Aves</taxon>
        <taxon>Neognathae</taxon>
        <taxon>Neoaves</taxon>
        <taxon>Telluraves</taxon>
        <taxon>Australaves</taxon>
        <taxon>Passeriformes</taxon>
        <taxon>Muscicapidae</taxon>
        <taxon>Cercotrichas</taxon>
    </lineage>
</organism>
<evidence type="ECO:0000256" key="1">
    <source>
        <dbReference type="ARBA" id="ARBA00023125"/>
    </source>
</evidence>
<dbReference type="Pfam" id="PF00538">
    <property type="entry name" value="Linker_histone"/>
    <property type="match status" value="1"/>
</dbReference>
<keyword evidence="2" id="KW-0158">Chromosome</keyword>
<keyword evidence="6" id="KW-1185">Reference proteome</keyword>
<sequence length="215" mass="22210">MPEAVRVPALGVSVPGAKAAAKKQKEAASASKGCEPVGPGGTELITKAMSVSTARKGVFFNTLKKALAAGHYDMEKNIRCTKLGLKKIVSKGTLVQTKSTDTSSSFKLNKKLGKTNEKATKKKLAAKSKKPAAKKPKKVAAVKKSPKKVKKPAAAAAKKAAKSAKKAKKAGSPKKGGCPKKAVKSLAKAKVVKPKVGKPKPAEPQAVKAKKAAPK</sequence>
<protein>
    <submittedName>
        <fullName evidence="5">H15 protein</fullName>
    </submittedName>
</protein>
<dbReference type="GO" id="GO:0005634">
    <property type="term" value="C:nucleus"/>
    <property type="evidence" value="ECO:0007669"/>
    <property type="project" value="UniProtKB-SubCell"/>
</dbReference>
<dbReference type="InterPro" id="IPR005818">
    <property type="entry name" value="Histone_H1/H5_H15"/>
</dbReference>
<dbReference type="PRINTS" id="PR00624">
    <property type="entry name" value="HISTONEH5"/>
</dbReference>
<evidence type="ECO:0000313" key="5">
    <source>
        <dbReference type="EMBL" id="NXC90795.1"/>
    </source>
</evidence>
<dbReference type="Proteomes" id="UP000631545">
    <property type="component" value="Unassembled WGS sequence"/>
</dbReference>
<feature type="compositionally biased region" description="Basic residues" evidence="3">
    <location>
        <begin position="159"/>
        <end position="183"/>
    </location>
</feature>
<dbReference type="InterPro" id="IPR005819">
    <property type="entry name" value="H1/H5"/>
</dbReference>
<dbReference type="GO" id="GO:0030527">
    <property type="term" value="F:structural constituent of chromatin"/>
    <property type="evidence" value="ECO:0007669"/>
    <property type="project" value="InterPro"/>
</dbReference>
<name>A0A851REI9_TYCCO</name>
<evidence type="ECO:0000313" key="6">
    <source>
        <dbReference type="Proteomes" id="UP000631545"/>
    </source>
</evidence>
<comment type="subcellular location">
    <subcellularLocation>
        <location evidence="2">Nucleus</location>
    </subcellularLocation>
</comment>
<keyword evidence="2" id="KW-0539">Nucleus</keyword>
<feature type="compositionally biased region" description="Basic residues" evidence="3">
    <location>
        <begin position="120"/>
        <end position="151"/>
    </location>
</feature>
<dbReference type="EMBL" id="WBND01001247">
    <property type="protein sequence ID" value="NXC90795.1"/>
    <property type="molecule type" value="Genomic_DNA"/>
</dbReference>
<evidence type="ECO:0000256" key="2">
    <source>
        <dbReference type="RuleBase" id="RU003894"/>
    </source>
</evidence>
<accession>A0A851REI9</accession>
<dbReference type="GO" id="GO:0003677">
    <property type="term" value="F:DNA binding"/>
    <property type="evidence" value="ECO:0007669"/>
    <property type="project" value="UniProtKB-KW"/>
</dbReference>
<feature type="domain" description="H15" evidence="4">
    <location>
        <begin position="35"/>
        <end position="100"/>
    </location>
</feature>
<evidence type="ECO:0000259" key="4">
    <source>
        <dbReference type="SMART" id="SM00526"/>
    </source>
</evidence>
<reference evidence="5" key="1">
    <citation type="submission" date="2019-09" db="EMBL/GenBank/DDBJ databases">
        <title>Bird 10,000 Genomes (B10K) Project - Family phase.</title>
        <authorList>
            <person name="Zhang G."/>
        </authorList>
    </citation>
    <scope>NUCLEOTIDE SEQUENCE</scope>
    <source>
        <strain evidence="5">OUT-0024</strain>
        <tissue evidence="5">Muscle</tissue>
    </source>
</reference>